<evidence type="ECO:0000256" key="1">
    <source>
        <dbReference type="SAM" id="MobiDB-lite"/>
    </source>
</evidence>
<protein>
    <submittedName>
        <fullName evidence="2">Argh</fullName>
    </submittedName>
</protein>
<name>A0A7J6WQM5_THATH</name>
<proteinExistence type="predicted"/>
<organism evidence="2 3">
    <name type="scientific">Thalictrum thalictroides</name>
    <name type="common">Rue-anemone</name>
    <name type="synonym">Anemone thalictroides</name>
    <dbReference type="NCBI Taxonomy" id="46969"/>
    <lineage>
        <taxon>Eukaryota</taxon>
        <taxon>Viridiplantae</taxon>
        <taxon>Streptophyta</taxon>
        <taxon>Embryophyta</taxon>
        <taxon>Tracheophyta</taxon>
        <taxon>Spermatophyta</taxon>
        <taxon>Magnoliopsida</taxon>
        <taxon>Ranunculales</taxon>
        <taxon>Ranunculaceae</taxon>
        <taxon>Thalictroideae</taxon>
        <taxon>Thalictrum</taxon>
    </lineage>
</organism>
<sequence length="136" mass="15589">DVETSVDRLVQQFEAGWKFETGDYSRRLVEFCSSKALTNICCSIQEKIADGTFSKFTFDMMLAWEKPNAEDENSHSNTERLAKEKEDKKMPLRAEPQGNDDVSLFYSDLMPLLVRIYRLAKSELIKIVSVVITLVV</sequence>
<accession>A0A7J6WQM5</accession>
<dbReference type="OrthoDB" id="1685003at2759"/>
<feature type="compositionally biased region" description="Basic and acidic residues" evidence="1">
    <location>
        <begin position="68"/>
        <end position="92"/>
    </location>
</feature>
<feature type="non-terminal residue" evidence="2">
    <location>
        <position position="1"/>
    </location>
</feature>
<dbReference type="Proteomes" id="UP000554482">
    <property type="component" value="Unassembled WGS sequence"/>
</dbReference>
<dbReference type="AlphaFoldDB" id="A0A7J6WQM5"/>
<evidence type="ECO:0000313" key="3">
    <source>
        <dbReference type="Proteomes" id="UP000554482"/>
    </source>
</evidence>
<reference evidence="2 3" key="1">
    <citation type="submission" date="2020-06" db="EMBL/GenBank/DDBJ databases">
        <title>Transcriptomic and genomic resources for Thalictrum thalictroides and T. hernandezii: Facilitating candidate gene discovery in an emerging model plant lineage.</title>
        <authorList>
            <person name="Arias T."/>
            <person name="Riano-Pachon D.M."/>
            <person name="Di Stilio V.S."/>
        </authorList>
    </citation>
    <scope>NUCLEOTIDE SEQUENCE [LARGE SCALE GENOMIC DNA]</scope>
    <source>
        <strain evidence="3">cv. WT478/WT964</strain>
        <tissue evidence="2">Leaves</tissue>
    </source>
</reference>
<dbReference type="PANTHER" id="PTHR31860">
    <property type="entry name" value="HEAT-INDUCIBLE TRANSCRIPTION REPRESSOR (DUF639)-RELATED"/>
    <property type="match status" value="1"/>
</dbReference>
<gene>
    <name evidence="2" type="ORF">FRX31_010742</name>
</gene>
<evidence type="ECO:0000313" key="2">
    <source>
        <dbReference type="EMBL" id="KAF5199671.1"/>
    </source>
</evidence>
<dbReference type="PANTHER" id="PTHR31860:SF5">
    <property type="entry name" value="ARGH (DUF639)"/>
    <property type="match status" value="1"/>
</dbReference>
<comment type="caution">
    <text evidence="2">The sequence shown here is derived from an EMBL/GenBank/DDBJ whole genome shotgun (WGS) entry which is preliminary data.</text>
</comment>
<dbReference type="EMBL" id="JABWDY010011606">
    <property type="protein sequence ID" value="KAF5199671.1"/>
    <property type="molecule type" value="Genomic_DNA"/>
</dbReference>
<keyword evidence="3" id="KW-1185">Reference proteome</keyword>
<feature type="region of interest" description="Disordered" evidence="1">
    <location>
        <begin position="68"/>
        <end position="98"/>
    </location>
</feature>